<dbReference type="InterPro" id="IPR029052">
    <property type="entry name" value="Metallo-depent_PP-like"/>
</dbReference>
<sequence length="205" mass="23469">MKYFIADTHFFHKQLLGNNDFAPRPFPSVEVMDQTMIDNWNARIADKDEVYHLGDIAMAPGNQPGEAQVDQILNQLKGQLILIKGNHDSRALFKYIDKHNYDVLPGKPKFRFADVGVLMKFDHAQYYLTHYPMMMGIVHQIYNLHGHIHHNMVPIAEDINVGVDAPERDLLAHKLPFGTPLSEAEIEEIYQKKAALLKKLAAQQK</sequence>
<dbReference type="RefSeq" id="WP_057769503.1">
    <property type="nucleotide sequence ID" value="NZ_JQAT01000008.1"/>
</dbReference>
<evidence type="ECO:0000313" key="2">
    <source>
        <dbReference type="EMBL" id="KRN27484.1"/>
    </source>
</evidence>
<dbReference type="Proteomes" id="UP000051751">
    <property type="component" value="Unassembled WGS sequence"/>
</dbReference>
<feature type="domain" description="Calcineurin-like phosphoesterase" evidence="1">
    <location>
        <begin position="4"/>
        <end position="149"/>
    </location>
</feature>
<dbReference type="GO" id="GO:0016787">
    <property type="term" value="F:hydrolase activity"/>
    <property type="evidence" value="ECO:0007669"/>
    <property type="project" value="UniProtKB-KW"/>
</dbReference>
<evidence type="ECO:0000313" key="3">
    <source>
        <dbReference type="EMBL" id="KRN31319.1"/>
    </source>
</evidence>
<gene>
    <name evidence="2" type="ORF">IV38_GL002138</name>
    <name evidence="3" type="ORF">IV40_GL001312</name>
</gene>
<organism evidence="3 4">
    <name type="scientific">Lactobacillus selangorensis</name>
    <dbReference type="NCBI Taxonomy" id="81857"/>
    <lineage>
        <taxon>Bacteria</taxon>
        <taxon>Bacillati</taxon>
        <taxon>Bacillota</taxon>
        <taxon>Bacilli</taxon>
        <taxon>Lactobacillales</taxon>
        <taxon>Lactobacillaceae</taxon>
        <taxon>Lactobacillus</taxon>
    </lineage>
</organism>
<dbReference type="OrthoDB" id="5380073at2"/>
<dbReference type="EMBL" id="JQAT01000008">
    <property type="protein sequence ID" value="KRN27484.1"/>
    <property type="molecule type" value="Genomic_DNA"/>
</dbReference>
<dbReference type="Pfam" id="PF00149">
    <property type="entry name" value="Metallophos"/>
    <property type="match status" value="1"/>
</dbReference>
<keyword evidence="3" id="KW-0378">Hydrolase</keyword>
<protein>
    <submittedName>
        <fullName evidence="3">Phosphoesterase or phosphohydrolase</fullName>
    </submittedName>
</protein>
<proteinExistence type="predicted"/>
<dbReference type="SUPFAM" id="SSF56300">
    <property type="entry name" value="Metallo-dependent phosphatases"/>
    <property type="match status" value="1"/>
</dbReference>
<dbReference type="STRING" id="81857.IV38_GL002138"/>
<evidence type="ECO:0000313" key="5">
    <source>
        <dbReference type="Proteomes" id="UP000051751"/>
    </source>
</evidence>
<dbReference type="InterPro" id="IPR004843">
    <property type="entry name" value="Calcineurin-like_PHP"/>
</dbReference>
<comment type="caution">
    <text evidence="3">The sequence shown here is derived from an EMBL/GenBank/DDBJ whole genome shotgun (WGS) entry which is preliminary data.</text>
</comment>
<dbReference type="EMBL" id="JQAZ01000004">
    <property type="protein sequence ID" value="KRN31319.1"/>
    <property type="molecule type" value="Genomic_DNA"/>
</dbReference>
<keyword evidence="4" id="KW-1185">Reference proteome</keyword>
<name>A0A0R2G127_9LACO</name>
<dbReference type="AlphaFoldDB" id="A0A0R2G127"/>
<dbReference type="PATRIC" id="fig|81857.3.peg.2188"/>
<reference evidence="4 5" key="1">
    <citation type="journal article" date="2015" name="Genome Announc.">
        <title>Expanding the biotechnology potential of lactobacilli through comparative genomics of 213 strains and associated genera.</title>
        <authorList>
            <person name="Sun Z."/>
            <person name="Harris H.M."/>
            <person name="McCann A."/>
            <person name="Guo C."/>
            <person name="Argimon S."/>
            <person name="Zhang W."/>
            <person name="Yang X."/>
            <person name="Jeffery I.B."/>
            <person name="Cooney J.C."/>
            <person name="Kagawa T.F."/>
            <person name="Liu W."/>
            <person name="Song Y."/>
            <person name="Salvetti E."/>
            <person name="Wrobel A."/>
            <person name="Rasinkangas P."/>
            <person name="Parkhill J."/>
            <person name="Rea M.C."/>
            <person name="O'Sullivan O."/>
            <person name="Ritari J."/>
            <person name="Douillard F.P."/>
            <person name="Paul Ross R."/>
            <person name="Yang R."/>
            <person name="Briner A.E."/>
            <person name="Felis G.E."/>
            <person name="de Vos W.M."/>
            <person name="Barrangou R."/>
            <person name="Klaenhammer T.R."/>
            <person name="Caufield P.W."/>
            <person name="Cui Y."/>
            <person name="Zhang H."/>
            <person name="O'Toole P.W."/>
        </authorList>
    </citation>
    <scope>NUCLEOTIDE SEQUENCE [LARGE SCALE GENOMIC DNA]</scope>
    <source>
        <strain evidence="2 5">ATCC BAA-66</strain>
        <strain evidence="3 4">DSM 13344</strain>
    </source>
</reference>
<evidence type="ECO:0000259" key="1">
    <source>
        <dbReference type="Pfam" id="PF00149"/>
    </source>
</evidence>
<dbReference type="Gene3D" id="3.60.21.10">
    <property type="match status" value="1"/>
</dbReference>
<evidence type="ECO:0000313" key="4">
    <source>
        <dbReference type="Proteomes" id="UP000051645"/>
    </source>
</evidence>
<dbReference type="Proteomes" id="UP000051645">
    <property type="component" value="Unassembled WGS sequence"/>
</dbReference>
<accession>A0A0R2G127</accession>